<reference evidence="1 2" key="1">
    <citation type="submission" date="2018-09" db="EMBL/GenBank/DDBJ databases">
        <title>Insights into the microbiota of Asian seabass (Lates calcarifer) with tenacibaculosis symptoms and description of sp. nov. Tenacibaculum singaporense.</title>
        <authorList>
            <person name="Miyake S."/>
            <person name="Soh M."/>
            <person name="Azman M.N."/>
            <person name="Ngoh S.Y."/>
            <person name="Orban L."/>
            <person name="Seedorf H."/>
        </authorList>
    </citation>
    <scope>NUCLEOTIDE SEQUENCE [LARGE SCALE GENOMIC DNA]</scope>
    <source>
        <strain evidence="1 2">DSM 13764</strain>
    </source>
</reference>
<dbReference type="InterPro" id="IPR011990">
    <property type="entry name" value="TPR-like_helical_dom_sf"/>
</dbReference>
<name>A0ABN5T8F1_9FLAO</name>
<gene>
    <name evidence="1" type="ORF">D6200_08610</name>
</gene>
<dbReference type="SUPFAM" id="SSF48452">
    <property type="entry name" value="TPR-like"/>
    <property type="match status" value="1"/>
</dbReference>
<dbReference type="PROSITE" id="PS51257">
    <property type="entry name" value="PROKAR_LIPOPROTEIN"/>
    <property type="match status" value="1"/>
</dbReference>
<dbReference type="Pfam" id="PF12771">
    <property type="entry name" value="SusD-like_2"/>
    <property type="match status" value="1"/>
</dbReference>
<dbReference type="Gene3D" id="1.25.40.390">
    <property type="match status" value="1"/>
</dbReference>
<evidence type="ECO:0000313" key="1">
    <source>
        <dbReference type="EMBL" id="AZJ32609.1"/>
    </source>
</evidence>
<proteinExistence type="predicted"/>
<dbReference type="EMBL" id="CP032544">
    <property type="protein sequence ID" value="AZJ32609.1"/>
    <property type="molecule type" value="Genomic_DNA"/>
</dbReference>
<organism evidence="1 2">
    <name type="scientific">Tenacibaculum mesophilum</name>
    <dbReference type="NCBI Taxonomy" id="104268"/>
    <lineage>
        <taxon>Bacteria</taxon>
        <taxon>Pseudomonadati</taxon>
        <taxon>Bacteroidota</taxon>
        <taxon>Flavobacteriia</taxon>
        <taxon>Flavobacteriales</taxon>
        <taxon>Flavobacteriaceae</taxon>
        <taxon>Tenacibaculum</taxon>
    </lineage>
</organism>
<sequence>MKIVDKIKRTVILGLGITLLFSSCNDIENLNTDTKGYETVLPEALMTQSQVSYMYFLTNTNPNSNNFRKYVQYWTNTEFVDEDRYNQTKRNIGTGFWNLLYRDVLTDFKNAKEIIISQNVTPNKEAEKQNKIAIVEIQMIAVFQTLVDLYGDVPYTEALDFVKYPKPKYDDAQEIYLSLADRLNKAINQLNTNESSFSSGDLIYGGNVNLWKKLANSIKLKLGLHLADIPELNSDAKDLIESAFKSGVISNNSENALLQYYSVSGQRNPIFLALTTENHYVPTKFLVDELNSKKDPRRDIFFNSNSKINGEYVGYPYAIGPSGGGYQNTSNTNIEIFRDPSLPGVLFDFAETSFLLADAANRGFDVGGTSATYYMQGIEASMDYWNVSSLDKQNYLNRPDVSFNTASGSTKEKIAYQLWISYYNRGFEAWTEYRRLDFPNIKAPDNAVSEADGKVPVRNIYSHLEATLNKTNYETASAKIGGDLMTTKIFWDKY</sequence>
<keyword evidence="2" id="KW-1185">Reference proteome</keyword>
<keyword evidence="1" id="KW-0449">Lipoprotein</keyword>
<protein>
    <submittedName>
        <fullName evidence="1">SusD/RagB family nutrient-binding outer membrane lipoprotein</fullName>
    </submittedName>
</protein>
<evidence type="ECO:0000313" key="2">
    <source>
        <dbReference type="Proteomes" id="UP000269693"/>
    </source>
</evidence>
<dbReference type="RefSeq" id="WP_083574834.1">
    <property type="nucleotide sequence ID" value="NZ_CP032544.1"/>
</dbReference>
<accession>A0ABN5T8F1</accession>
<dbReference type="Proteomes" id="UP000269693">
    <property type="component" value="Chromosome"/>
</dbReference>
<dbReference type="InterPro" id="IPR041662">
    <property type="entry name" value="SusD-like_2"/>
</dbReference>